<reference evidence="4" key="1">
    <citation type="submission" date="2021-06" db="EMBL/GenBank/DDBJ databases">
        <authorList>
            <person name="Hodson N. C."/>
            <person name="Mongue J. A."/>
            <person name="Jaron S. K."/>
        </authorList>
    </citation>
    <scope>NUCLEOTIDE SEQUENCE</scope>
</reference>
<dbReference type="Proteomes" id="UP000708208">
    <property type="component" value="Unassembled WGS sequence"/>
</dbReference>
<name>A0A8J2P183_9HEXA</name>
<sequence length="758" mass="85673">MSGQYSANQFNDAFSAKRLGNWETTVRHPGKFGSKRQGPTEVIADDRGHLLPHISRAGFSSPWGDHKAYVWETVGYGIPPKTDSNPPKARPKIAPKLPKFFKKPTKLPKLPAKRPQGVKPAVDPILNQLRERRLPIIWMVGLPTERIQKLREKFCEELSRALDYAYININDSIERWKLRQGVRFAEPVPCTGNLKENIPPSSSLPTRHKLQSAFQPASICIPAQISPSLLNQVIAYDKTPDRAALAYAYHVNIHRQSRQRQATAVSQVAQQFDPITGEEIQMNSPGNMIQFDLGQPFTRDKLMDLLKFAMVESNPTKGYIIDGVFLEEGDGSTSCSGSMYKHIKNYPNLTDEPKVNFFDPCYSEPEGDVSDAFLSPVNSAITTSRSVVEKVKDPIQEDIQEMINAHLPVIWVLGFRQADDEIRKWYDYDDINQSDIRSKVMSRIHCMSKVIMDKKESLTSEKTVELIKYAMLLSSESTNGYILDEFPISMAEGSLFEQQLYPCTSLVYFLNFTWTTNKSVEPDVQSPINLHREELYSEEMVEKVCNHHGYKAIKVWNAEDLDEHGMTAISNIIAECISASRNGQVPTTHSQLRSPCFRNLIMPEDEHINNDLLYDNYFPENTTRKPTVQRAQKVSALGSNRLVDLSDIESSQQSNDEDEANSEDNSLENTAHRECSQSDVEEATELIDLDNEEEQALLTEVVDLTENDDDVKNIWSGNEGDGTCLDVPNQQEMQPISTDDTNKKLEPFELDEGGGGDW</sequence>
<dbReference type="Pfam" id="PF22611">
    <property type="entry name" value="CFAP126"/>
    <property type="match status" value="1"/>
</dbReference>
<feature type="compositionally biased region" description="Polar residues" evidence="3">
    <location>
        <begin position="728"/>
        <end position="739"/>
    </location>
</feature>
<gene>
    <name evidence="4" type="ORF">AFUS01_LOCUS23065</name>
</gene>
<feature type="region of interest" description="Disordered" evidence="3">
    <location>
        <begin position="644"/>
        <end position="679"/>
    </location>
</feature>
<feature type="compositionally biased region" description="Acidic residues" evidence="3">
    <location>
        <begin position="655"/>
        <end position="666"/>
    </location>
</feature>
<evidence type="ECO:0000256" key="1">
    <source>
        <dbReference type="ARBA" id="ARBA00009887"/>
    </source>
</evidence>
<keyword evidence="5" id="KW-1185">Reference proteome</keyword>
<dbReference type="GO" id="GO:0036064">
    <property type="term" value="C:ciliary basal body"/>
    <property type="evidence" value="ECO:0007669"/>
    <property type="project" value="TreeGrafter"/>
</dbReference>
<evidence type="ECO:0000256" key="2">
    <source>
        <dbReference type="ARBA" id="ARBA00033306"/>
    </source>
</evidence>
<dbReference type="PANTHER" id="PTHR34639:SF1">
    <property type="entry name" value="PROTEIN FLATTOP"/>
    <property type="match status" value="1"/>
</dbReference>
<dbReference type="CDD" id="cd23705">
    <property type="entry name" value="Flattop"/>
    <property type="match status" value="1"/>
</dbReference>
<dbReference type="InterPro" id="IPR038797">
    <property type="entry name" value="Fltp"/>
</dbReference>
<evidence type="ECO:0000313" key="5">
    <source>
        <dbReference type="Proteomes" id="UP000708208"/>
    </source>
</evidence>
<comment type="similarity">
    <text evidence="1">Belongs to the Flattop family.</text>
</comment>
<accession>A0A8J2P183</accession>
<feature type="compositionally biased region" description="Acidic residues" evidence="3">
    <location>
        <begin position="748"/>
        <end position="758"/>
    </location>
</feature>
<dbReference type="OrthoDB" id="521617at2759"/>
<dbReference type="PANTHER" id="PTHR34639">
    <property type="entry name" value="PROTEIN FLATTOP"/>
    <property type="match status" value="1"/>
</dbReference>
<protein>
    <recommendedName>
        <fullName evidence="2">Cilia- and flagella-associated protein 126</fullName>
    </recommendedName>
</protein>
<dbReference type="EMBL" id="CAJVCH010274610">
    <property type="protein sequence ID" value="CAG7734688.1"/>
    <property type="molecule type" value="Genomic_DNA"/>
</dbReference>
<comment type="caution">
    <text evidence="4">The sequence shown here is derived from an EMBL/GenBank/DDBJ whole genome shotgun (WGS) entry which is preliminary data.</text>
</comment>
<proteinExistence type="inferred from homology"/>
<evidence type="ECO:0000256" key="3">
    <source>
        <dbReference type="SAM" id="MobiDB-lite"/>
    </source>
</evidence>
<dbReference type="AlphaFoldDB" id="A0A8J2P183"/>
<evidence type="ECO:0000313" key="4">
    <source>
        <dbReference type="EMBL" id="CAG7734688.1"/>
    </source>
</evidence>
<feature type="region of interest" description="Disordered" evidence="3">
    <location>
        <begin position="716"/>
        <end position="758"/>
    </location>
</feature>
<dbReference type="GO" id="GO:0044782">
    <property type="term" value="P:cilium organization"/>
    <property type="evidence" value="ECO:0007669"/>
    <property type="project" value="TreeGrafter"/>
</dbReference>
<organism evidence="4 5">
    <name type="scientific">Allacma fusca</name>
    <dbReference type="NCBI Taxonomy" id="39272"/>
    <lineage>
        <taxon>Eukaryota</taxon>
        <taxon>Metazoa</taxon>
        <taxon>Ecdysozoa</taxon>
        <taxon>Arthropoda</taxon>
        <taxon>Hexapoda</taxon>
        <taxon>Collembola</taxon>
        <taxon>Symphypleona</taxon>
        <taxon>Sminthuridae</taxon>
        <taxon>Allacma</taxon>
    </lineage>
</organism>